<dbReference type="Pfam" id="PF03466">
    <property type="entry name" value="LysR_substrate"/>
    <property type="match status" value="1"/>
</dbReference>
<evidence type="ECO:0000256" key="4">
    <source>
        <dbReference type="ARBA" id="ARBA00023163"/>
    </source>
</evidence>
<keyword evidence="7" id="KW-1185">Reference proteome</keyword>
<dbReference type="InterPro" id="IPR036390">
    <property type="entry name" value="WH_DNA-bd_sf"/>
</dbReference>
<keyword evidence="3" id="KW-0238">DNA-binding</keyword>
<protein>
    <submittedName>
        <fullName evidence="6">LysR family transcriptional regulator</fullName>
    </submittedName>
</protein>
<dbReference type="EMBL" id="VYKL01000038">
    <property type="protein sequence ID" value="KAA9016465.1"/>
    <property type="molecule type" value="Genomic_DNA"/>
</dbReference>
<dbReference type="InterPro" id="IPR036388">
    <property type="entry name" value="WH-like_DNA-bd_sf"/>
</dbReference>
<dbReference type="Gene3D" id="3.40.190.290">
    <property type="match status" value="1"/>
</dbReference>
<accession>A0A5J5H700</accession>
<evidence type="ECO:0000256" key="1">
    <source>
        <dbReference type="ARBA" id="ARBA00009437"/>
    </source>
</evidence>
<dbReference type="SUPFAM" id="SSF53850">
    <property type="entry name" value="Periplasmic binding protein-like II"/>
    <property type="match status" value="1"/>
</dbReference>
<dbReference type="InterPro" id="IPR047788">
    <property type="entry name" value="LysR-like_Sec_metab"/>
</dbReference>
<dbReference type="OrthoDB" id="9803735at2"/>
<reference evidence="6 7" key="1">
    <citation type="submission" date="2019-09" db="EMBL/GenBank/DDBJ databases">
        <title>Whole genome sequences of isolates from the Mars Exploration Rovers.</title>
        <authorList>
            <person name="Seuylemezian A."/>
            <person name="Vaishampayan P."/>
        </authorList>
    </citation>
    <scope>NUCLEOTIDE SEQUENCE [LARGE SCALE GENOMIC DNA]</scope>
    <source>
        <strain evidence="6 7">MER_TA_151</strain>
    </source>
</reference>
<sequence length="294" mass="34055">MDLHQLYIFTKVVEHRSFSKAAEHVYLSQSTVSSHIHSLEKMFNVTLFDRVGRESILTPHGERLYEWALKLLELKDQALLDLSQDMTELKGNIRIAASSVPGQFMIPKMIKQFRKNYPHILFHIKQSSSKNAAEKVINGSVDFGIIGEKYEHDKLYYIPLLKEKLVLVSSEQLECTSSVSIHELVKYPFVMRHSDSGTNTLVERFLKENGMTQDHLNIIAYTDSSQSLMQFVKEGIGISIISEIAAREYSGSEKIWIYDIEDFYYERYFYLVYNINRTQSVASNKFIEDVLNLM</sequence>
<evidence type="ECO:0000313" key="6">
    <source>
        <dbReference type="EMBL" id="KAA9016465.1"/>
    </source>
</evidence>
<dbReference type="FunFam" id="1.10.10.10:FF:000001">
    <property type="entry name" value="LysR family transcriptional regulator"/>
    <property type="match status" value="1"/>
</dbReference>
<dbReference type="Proteomes" id="UP000326671">
    <property type="component" value="Unassembled WGS sequence"/>
</dbReference>
<evidence type="ECO:0000313" key="7">
    <source>
        <dbReference type="Proteomes" id="UP000326671"/>
    </source>
</evidence>
<dbReference type="Pfam" id="PF00126">
    <property type="entry name" value="HTH_1"/>
    <property type="match status" value="1"/>
</dbReference>
<comment type="similarity">
    <text evidence="1">Belongs to the LysR transcriptional regulatory family.</text>
</comment>
<name>A0A5J5H700_9BACI</name>
<dbReference type="GO" id="GO:0000976">
    <property type="term" value="F:transcription cis-regulatory region binding"/>
    <property type="evidence" value="ECO:0007669"/>
    <property type="project" value="TreeGrafter"/>
</dbReference>
<dbReference type="SUPFAM" id="SSF46785">
    <property type="entry name" value="Winged helix' DNA-binding domain"/>
    <property type="match status" value="1"/>
</dbReference>
<keyword evidence="4" id="KW-0804">Transcription</keyword>
<evidence type="ECO:0000259" key="5">
    <source>
        <dbReference type="PROSITE" id="PS50931"/>
    </source>
</evidence>
<dbReference type="PRINTS" id="PR00039">
    <property type="entry name" value="HTHLYSR"/>
</dbReference>
<feature type="domain" description="HTH lysR-type" evidence="5">
    <location>
        <begin position="1"/>
        <end position="58"/>
    </location>
</feature>
<gene>
    <name evidence="6" type="ORF">F4V44_21925</name>
</gene>
<dbReference type="RefSeq" id="WP_150442144.1">
    <property type="nucleotide sequence ID" value="NZ_VYKL01000038.1"/>
</dbReference>
<organism evidence="6 7">
    <name type="scientific">Niallia endozanthoxylica</name>
    <dbReference type="NCBI Taxonomy" id="2036016"/>
    <lineage>
        <taxon>Bacteria</taxon>
        <taxon>Bacillati</taxon>
        <taxon>Bacillota</taxon>
        <taxon>Bacilli</taxon>
        <taxon>Bacillales</taxon>
        <taxon>Bacillaceae</taxon>
        <taxon>Niallia</taxon>
    </lineage>
</organism>
<dbReference type="NCBIfam" id="NF040786">
    <property type="entry name" value="LysR_Sec_metab"/>
    <property type="match status" value="1"/>
</dbReference>
<dbReference type="Gene3D" id="1.10.10.10">
    <property type="entry name" value="Winged helix-like DNA-binding domain superfamily/Winged helix DNA-binding domain"/>
    <property type="match status" value="1"/>
</dbReference>
<dbReference type="PROSITE" id="PS50931">
    <property type="entry name" value="HTH_LYSR"/>
    <property type="match status" value="1"/>
</dbReference>
<evidence type="ECO:0000256" key="2">
    <source>
        <dbReference type="ARBA" id="ARBA00023015"/>
    </source>
</evidence>
<dbReference type="AlphaFoldDB" id="A0A5J5H700"/>
<dbReference type="GO" id="GO:0003700">
    <property type="term" value="F:DNA-binding transcription factor activity"/>
    <property type="evidence" value="ECO:0007669"/>
    <property type="project" value="InterPro"/>
</dbReference>
<dbReference type="PANTHER" id="PTHR30126:SF64">
    <property type="entry name" value="HTH-TYPE TRANSCRIPTIONAL REGULATOR CITR"/>
    <property type="match status" value="1"/>
</dbReference>
<keyword evidence="2" id="KW-0805">Transcription regulation</keyword>
<evidence type="ECO:0000256" key="3">
    <source>
        <dbReference type="ARBA" id="ARBA00023125"/>
    </source>
</evidence>
<dbReference type="InterPro" id="IPR000847">
    <property type="entry name" value="LysR_HTH_N"/>
</dbReference>
<dbReference type="InterPro" id="IPR005119">
    <property type="entry name" value="LysR_subst-bd"/>
</dbReference>
<dbReference type="PANTHER" id="PTHR30126">
    <property type="entry name" value="HTH-TYPE TRANSCRIPTIONAL REGULATOR"/>
    <property type="match status" value="1"/>
</dbReference>
<proteinExistence type="inferred from homology"/>
<comment type="caution">
    <text evidence="6">The sequence shown here is derived from an EMBL/GenBank/DDBJ whole genome shotgun (WGS) entry which is preliminary data.</text>
</comment>